<dbReference type="Gene3D" id="2.40.50.100">
    <property type="match status" value="1"/>
</dbReference>
<accession>A0ABW2IA07</accession>
<evidence type="ECO:0000313" key="5">
    <source>
        <dbReference type="Proteomes" id="UP001596542"/>
    </source>
</evidence>
<reference evidence="5" key="1">
    <citation type="journal article" date="2019" name="Int. J. Syst. Evol. Microbiol.">
        <title>The Global Catalogue of Microorganisms (GCM) 10K type strain sequencing project: providing services to taxonomists for standard genome sequencing and annotation.</title>
        <authorList>
            <consortium name="The Broad Institute Genomics Platform"/>
            <consortium name="The Broad Institute Genome Sequencing Center for Infectious Disease"/>
            <person name="Wu L."/>
            <person name="Ma J."/>
        </authorList>
    </citation>
    <scope>NUCLEOTIDE SEQUENCE [LARGE SCALE GENOMIC DNA]</scope>
    <source>
        <strain evidence="5">KACC 12508</strain>
    </source>
</reference>
<evidence type="ECO:0000256" key="1">
    <source>
        <dbReference type="SAM" id="Coils"/>
    </source>
</evidence>
<dbReference type="RefSeq" id="WP_382271107.1">
    <property type="nucleotide sequence ID" value="NZ_JBHTBU010000001.1"/>
</dbReference>
<dbReference type="PANTHER" id="PTHR30469">
    <property type="entry name" value="MULTIDRUG RESISTANCE PROTEIN MDTA"/>
    <property type="match status" value="1"/>
</dbReference>
<keyword evidence="2" id="KW-0732">Signal</keyword>
<organism evidence="4 5">
    <name type="scientific">Herminiimonas glaciei</name>
    <dbReference type="NCBI Taxonomy" id="523788"/>
    <lineage>
        <taxon>Bacteria</taxon>
        <taxon>Pseudomonadati</taxon>
        <taxon>Pseudomonadota</taxon>
        <taxon>Betaproteobacteria</taxon>
        <taxon>Burkholderiales</taxon>
        <taxon>Oxalobacteraceae</taxon>
        <taxon>Herminiimonas</taxon>
    </lineage>
</organism>
<feature type="coiled-coil region" evidence="1">
    <location>
        <begin position="82"/>
        <end position="109"/>
    </location>
</feature>
<dbReference type="SUPFAM" id="SSF111369">
    <property type="entry name" value="HlyD-like secretion proteins"/>
    <property type="match status" value="1"/>
</dbReference>
<evidence type="ECO:0000259" key="3">
    <source>
        <dbReference type="Pfam" id="PF25917"/>
    </source>
</evidence>
<dbReference type="EMBL" id="JBHTBU010000001">
    <property type="protein sequence ID" value="MFC7287802.1"/>
    <property type="molecule type" value="Genomic_DNA"/>
</dbReference>
<dbReference type="Gene3D" id="2.40.30.170">
    <property type="match status" value="1"/>
</dbReference>
<dbReference type="PANTHER" id="PTHR30469:SF15">
    <property type="entry name" value="HLYD FAMILY OF SECRETION PROTEINS"/>
    <property type="match status" value="1"/>
</dbReference>
<name>A0ABW2IA07_9BURK</name>
<evidence type="ECO:0000313" key="4">
    <source>
        <dbReference type="EMBL" id="MFC7287802.1"/>
    </source>
</evidence>
<dbReference type="PROSITE" id="PS51257">
    <property type="entry name" value="PROKAR_LIPOPROTEIN"/>
    <property type="match status" value="1"/>
</dbReference>
<keyword evidence="5" id="KW-1185">Reference proteome</keyword>
<feature type="domain" description="Multidrug resistance protein MdtA-like barrel-sandwich hybrid" evidence="3">
    <location>
        <begin position="57"/>
        <end position="211"/>
    </location>
</feature>
<comment type="caution">
    <text evidence="4">The sequence shown here is derived from an EMBL/GenBank/DDBJ whole genome shotgun (WGS) entry which is preliminary data.</text>
</comment>
<gene>
    <name evidence="4" type="ORF">ACFQPC_07120</name>
</gene>
<evidence type="ECO:0000256" key="2">
    <source>
        <dbReference type="SAM" id="SignalP"/>
    </source>
</evidence>
<dbReference type="Gene3D" id="1.10.287.470">
    <property type="entry name" value="Helix hairpin bin"/>
    <property type="match status" value="1"/>
</dbReference>
<sequence>MMNAPRHIYALLALGTCLGLSACTDDNPPAKPAAALKGEHAYVAIARGKIEAQGGLVTIQPAQDGHIVRLPVSEGQQVAAGAVLAELDSRNAQIELNEAEARLQQAQAQAQAASLPLAAARDLAQRLRQAAEAGASDVQRADEAQQRAQQLQAAASVAGSELAIARERLEAAKQHLAVRTLRAPQAGTVIQLDATIGTQVLAQGGKPLMTILPAKPPQIRAELNESFVAQVKPGMRADISIEADPQRKPLAARVLRVGQVFVNSRLGDDGNPRSNLRVVDCVLTFDEVQDVRIGQNVRVSFHE</sequence>
<dbReference type="Pfam" id="PF25917">
    <property type="entry name" value="BSH_RND"/>
    <property type="match status" value="1"/>
</dbReference>
<dbReference type="InterPro" id="IPR058625">
    <property type="entry name" value="MdtA-like_BSH"/>
</dbReference>
<feature type="signal peptide" evidence="2">
    <location>
        <begin position="1"/>
        <end position="22"/>
    </location>
</feature>
<dbReference type="Proteomes" id="UP001596542">
    <property type="component" value="Unassembled WGS sequence"/>
</dbReference>
<protein>
    <submittedName>
        <fullName evidence="4">HlyD family secretion protein</fullName>
    </submittedName>
</protein>
<keyword evidence="1" id="KW-0175">Coiled coil</keyword>
<proteinExistence type="predicted"/>
<feature type="chain" id="PRO_5045614700" evidence="2">
    <location>
        <begin position="23"/>
        <end position="303"/>
    </location>
</feature>